<dbReference type="OrthoDB" id="27601at2759"/>
<keyword evidence="19" id="KW-1185">Reference proteome</keyword>
<dbReference type="GO" id="GO:0030245">
    <property type="term" value="P:cellulose catabolic process"/>
    <property type="evidence" value="ECO:0007669"/>
    <property type="project" value="UniProtKB-KW"/>
</dbReference>
<evidence type="ECO:0000256" key="2">
    <source>
        <dbReference type="ARBA" id="ARBA00004613"/>
    </source>
</evidence>
<dbReference type="GO" id="GO:0046872">
    <property type="term" value="F:metal ion binding"/>
    <property type="evidence" value="ECO:0007669"/>
    <property type="project" value="UniProtKB-KW"/>
</dbReference>
<organism evidence="18 19">
    <name type="scientific">Ephemerocybe angulata</name>
    <dbReference type="NCBI Taxonomy" id="980116"/>
    <lineage>
        <taxon>Eukaryota</taxon>
        <taxon>Fungi</taxon>
        <taxon>Dikarya</taxon>
        <taxon>Basidiomycota</taxon>
        <taxon>Agaricomycotina</taxon>
        <taxon>Agaricomycetes</taxon>
        <taxon>Agaricomycetidae</taxon>
        <taxon>Agaricales</taxon>
        <taxon>Agaricineae</taxon>
        <taxon>Psathyrellaceae</taxon>
        <taxon>Ephemerocybe</taxon>
    </lineage>
</organism>
<evidence type="ECO:0000256" key="9">
    <source>
        <dbReference type="ARBA" id="ARBA00023033"/>
    </source>
</evidence>
<evidence type="ECO:0000256" key="13">
    <source>
        <dbReference type="ARBA" id="ARBA00044502"/>
    </source>
</evidence>
<keyword evidence="7" id="KW-0560">Oxidoreductase</keyword>
<evidence type="ECO:0000256" key="14">
    <source>
        <dbReference type="ARBA" id="ARBA00045077"/>
    </source>
</evidence>
<dbReference type="InterPro" id="IPR005103">
    <property type="entry name" value="AA9_LPMO"/>
</dbReference>
<keyword evidence="12" id="KW-0624">Polysaccharide degradation</keyword>
<sequence length="251" mass="27239">MKLSALAFLTLAARLVSAHYVFFTLTVNDAPVDGAVRIPGFPTPLMDVTSPDIICNTDTTPANTTATIPAGSKVGFKLNPNHQPMITHPGPAAFYMARVPDGLTAAEWDGAGGKWFKVRNHNLRSEIAEWGVKTFEPELEFETFHATELVASIPKGTPSGEYLLRPEGLALQMGWNGYHQVHMSCAQIKVVDGGNGTPGPLVAIPGHLPPDHPGLNFDVYSHPTSYQLNEYIPAQLYKRQQMPGPAVWKGD</sequence>
<evidence type="ECO:0000313" key="18">
    <source>
        <dbReference type="EMBL" id="KAF5319103.1"/>
    </source>
</evidence>
<feature type="domain" description="Auxiliary Activity family 9 catalytic" evidence="17">
    <location>
        <begin position="19"/>
        <end position="226"/>
    </location>
</feature>
<dbReference type="EMBL" id="JAACJK010000174">
    <property type="protein sequence ID" value="KAF5319103.1"/>
    <property type="molecule type" value="Genomic_DNA"/>
</dbReference>
<comment type="cofactor">
    <cofactor evidence="1">
        <name>Cu(2+)</name>
        <dbReference type="ChEBI" id="CHEBI:29036"/>
    </cofactor>
</comment>
<dbReference type="CDD" id="cd21175">
    <property type="entry name" value="LPMO_AA9"/>
    <property type="match status" value="1"/>
</dbReference>
<reference evidence="18 19" key="1">
    <citation type="journal article" date="2020" name="ISME J.">
        <title>Uncovering the hidden diversity of litter-decomposition mechanisms in mushroom-forming fungi.</title>
        <authorList>
            <person name="Floudas D."/>
            <person name="Bentzer J."/>
            <person name="Ahren D."/>
            <person name="Johansson T."/>
            <person name="Persson P."/>
            <person name="Tunlid A."/>
        </authorList>
    </citation>
    <scope>NUCLEOTIDE SEQUENCE [LARGE SCALE GENOMIC DNA]</scope>
    <source>
        <strain evidence="18 19">CBS 175.51</strain>
    </source>
</reference>
<dbReference type="InterPro" id="IPR049892">
    <property type="entry name" value="AA9"/>
</dbReference>
<comment type="caution">
    <text evidence="18">The sequence shown here is derived from an EMBL/GenBank/DDBJ whole genome shotgun (WGS) entry which is preliminary data.</text>
</comment>
<evidence type="ECO:0000256" key="6">
    <source>
        <dbReference type="ARBA" id="ARBA00023001"/>
    </source>
</evidence>
<gene>
    <name evidence="18" type="ORF">D9611_014111</name>
</gene>
<evidence type="ECO:0000313" key="19">
    <source>
        <dbReference type="Proteomes" id="UP000541558"/>
    </source>
</evidence>
<evidence type="ECO:0000256" key="1">
    <source>
        <dbReference type="ARBA" id="ARBA00001973"/>
    </source>
</evidence>
<dbReference type="PANTHER" id="PTHR33353">
    <property type="entry name" value="PUTATIVE (AFU_ORTHOLOGUE AFUA_1G12560)-RELATED"/>
    <property type="match status" value="1"/>
</dbReference>
<evidence type="ECO:0000256" key="5">
    <source>
        <dbReference type="ARBA" id="ARBA00022729"/>
    </source>
</evidence>
<evidence type="ECO:0000256" key="16">
    <source>
        <dbReference type="SAM" id="SignalP"/>
    </source>
</evidence>
<feature type="chain" id="PRO_5034712504" description="lytic cellulose monooxygenase (C4-dehydrogenating)" evidence="16">
    <location>
        <begin position="19"/>
        <end position="251"/>
    </location>
</feature>
<dbReference type="Pfam" id="PF03443">
    <property type="entry name" value="AA9"/>
    <property type="match status" value="1"/>
</dbReference>
<comment type="similarity">
    <text evidence="13">Belongs to the polysaccharide monooxygenase AA9 family.</text>
</comment>
<comment type="subcellular location">
    <subcellularLocation>
        <location evidence="2">Secreted</location>
    </subcellularLocation>
</comment>
<evidence type="ECO:0000256" key="10">
    <source>
        <dbReference type="ARBA" id="ARBA00023157"/>
    </source>
</evidence>
<protein>
    <recommendedName>
        <fullName evidence="15">lytic cellulose monooxygenase (C4-dehydrogenating)</fullName>
        <ecNumber evidence="15">1.14.99.56</ecNumber>
    </recommendedName>
</protein>
<name>A0A8H5BAY4_9AGAR</name>
<keyword evidence="6" id="KW-0136">Cellulose degradation</keyword>
<dbReference type="Proteomes" id="UP000541558">
    <property type="component" value="Unassembled WGS sequence"/>
</dbReference>
<keyword evidence="8" id="KW-0186">Copper</keyword>
<evidence type="ECO:0000256" key="8">
    <source>
        <dbReference type="ARBA" id="ARBA00023008"/>
    </source>
</evidence>
<accession>A0A8H5BAY4</accession>
<comment type="catalytic activity">
    <reaction evidence="14">
        <text>[(1-&gt;4)-beta-D-glucosyl]n+m + reduced acceptor + O2 = 4-dehydro-beta-D-glucosyl-[(1-&gt;4)-beta-D-glucosyl]n-1 + [(1-&gt;4)-beta-D-glucosyl]m + acceptor + H2O.</text>
        <dbReference type="EC" id="1.14.99.56"/>
    </reaction>
</comment>
<dbReference type="Gene3D" id="2.70.50.70">
    <property type="match status" value="1"/>
</dbReference>
<keyword evidence="10" id="KW-1015">Disulfide bond</keyword>
<dbReference type="GO" id="GO:0004497">
    <property type="term" value="F:monooxygenase activity"/>
    <property type="evidence" value="ECO:0007669"/>
    <property type="project" value="UniProtKB-KW"/>
</dbReference>
<evidence type="ECO:0000256" key="7">
    <source>
        <dbReference type="ARBA" id="ARBA00023002"/>
    </source>
</evidence>
<dbReference type="EC" id="1.14.99.56" evidence="15"/>
<feature type="signal peptide" evidence="16">
    <location>
        <begin position="1"/>
        <end position="18"/>
    </location>
</feature>
<evidence type="ECO:0000256" key="15">
    <source>
        <dbReference type="ARBA" id="ARBA00047174"/>
    </source>
</evidence>
<evidence type="ECO:0000256" key="11">
    <source>
        <dbReference type="ARBA" id="ARBA00023277"/>
    </source>
</evidence>
<evidence type="ECO:0000256" key="12">
    <source>
        <dbReference type="ARBA" id="ARBA00023326"/>
    </source>
</evidence>
<keyword evidence="5 16" id="KW-0732">Signal</keyword>
<keyword evidence="3" id="KW-0964">Secreted</keyword>
<dbReference type="AlphaFoldDB" id="A0A8H5BAY4"/>
<keyword evidence="9" id="KW-0503">Monooxygenase</keyword>
<dbReference type="PANTHER" id="PTHR33353:SF10">
    <property type="entry name" value="ENDO-BETA-1,4-GLUCANASE D"/>
    <property type="match status" value="1"/>
</dbReference>
<evidence type="ECO:0000256" key="4">
    <source>
        <dbReference type="ARBA" id="ARBA00022723"/>
    </source>
</evidence>
<proteinExistence type="inferred from homology"/>
<evidence type="ECO:0000256" key="3">
    <source>
        <dbReference type="ARBA" id="ARBA00022525"/>
    </source>
</evidence>
<evidence type="ECO:0000259" key="17">
    <source>
        <dbReference type="Pfam" id="PF03443"/>
    </source>
</evidence>
<keyword evidence="11" id="KW-0119">Carbohydrate metabolism</keyword>
<keyword evidence="4" id="KW-0479">Metal-binding</keyword>
<dbReference type="GO" id="GO:0005576">
    <property type="term" value="C:extracellular region"/>
    <property type="evidence" value="ECO:0007669"/>
    <property type="project" value="UniProtKB-SubCell"/>
</dbReference>